<accession>A0ABR2F4N3</accession>
<keyword evidence="3" id="KW-1185">Reference proteome</keyword>
<name>A0ABR2F4N3_9ROSI</name>
<feature type="compositionally biased region" description="Basic and acidic residues" evidence="1">
    <location>
        <begin position="92"/>
        <end position="129"/>
    </location>
</feature>
<organism evidence="2 3">
    <name type="scientific">Hibiscus sabdariffa</name>
    <name type="common">roselle</name>
    <dbReference type="NCBI Taxonomy" id="183260"/>
    <lineage>
        <taxon>Eukaryota</taxon>
        <taxon>Viridiplantae</taxon>
        <taxon>Streptophyta</taxon>
        <taxon>Embryophyta</taxon>
        <taxon>Tracheophyta</taxon>
        <taxon>Spermatophyta</taxon>
        <taxon>Magnoliopsida</taxon>
        <taxon>eudicotyledons</taxon>
        <taxon>Gunneridae</taxon>
        <taxon>Pentapetalae</taxon>
        <taxon>rosids</taxon>
        <taxon>malvids</taxon>
        <taxon>Malvales</taxon>
        <taxon>Malvaceae</taxon>
        <taxon>Malvoideae</taxon>
        <taxon>Hibiscus</taxon>
    </lineage>
</organism>
<sequence>MIDLDYICYPIIAVFIEEVGILKQNIEYLAYLEPGFSLDGSFRKLGTENVGVENNEERHVLGEIEVVGPILGETEAAGPLYEDTEFVGPILGERDDGNNVGSEKVKFGDEHQESQPKRTATDSQMKESSVEDESSDTDYIESERDFKGEILVDVGRDGNNQIFLVAWAAVEVENRETWA</sequence>
<dbReference type="EMBL" id="JBBPBM010000008">
    <property type="protein sequence ID" value="KAK8571946.1"/>
    <property type="molecule type" value="Genomic_DNA"/>
</dbReference>
<reference evidence="2 3" key="1">
    <citation type="journal article" date="2024" name="G3 (Bethesda)">
        <title>Genome assembly of Hibiscus sabdariffa L. provides insights into metabolisms of medicinal natural products.</title>
        <authorList>
            <person name="Kim T."/>
        </authorList>
    </citation>
    <scope>NUCLEOTIDE SEQUENCE [LARGE SCALE GENOMIC DNA]</scope>
    <source>
        <strain evidence="2">TK-2024</strain>
        <tissue evidence="2">Old leaves</tissue>
    </source>
</reference>
<feature type="region of interest" description="Disordered" evidence="1">
    <location>
        <begin position="91"/>
        <end position="141"/>
    </location>
</feature>
<dbReference type="Proteomes" id="UP001472677">
    <property type="component" value="Unassembled WGS sequence"/>
</dbReference>
<evidence type="ECO:0000313" key="2">
    <source>
        <dbReference type="EMBL" id="KAK8571946.1"/>
    </source>
</evidence>
<proteinExistence type="predicted"/>
<evidence type="ECO:0000313" key="3">
    <source>
        <dbReference type="Proteomes" id="UP001472677"/>
    </source>
</evidence>
<gene>
    <name evidence="2" type="ORF">V6N12_028012</name>
</gene>
<comment type="caution">
    <text evidence="2">The sequence shown here is derived from an EMBL/GenBank/DDBJ whole genome shotgun (WGS) entry which is preliminary data.</text>
</comment>
<evidence type="ECO:0000256" key="1">
    <source>
        <dbReference type="SAM" id="MobiDB-lite"/>
    </source>
</evidence>
<protein>
    <submittedName>
        <fullName evidence="2">Uncharacterized protein</fullName>
    </submittedName>
</protein>
<feature type="compositionally biased region" description="Acidic residues" evidence="1">
    <location>
        <begin position="130"/>
        <end position="140"/>
    </location>
</feature>